<proteinExistence type="predicted"/>
<comment type="caution">
    <text evidence="3">The sequence shown here is derived from an EMBL/GenBank/DDBJ whole genome shotgun (WGS) entry which is preliminary data.</text>
</comment>
<organism evidence="3 4">
    <name type="scientific">Candidatus Methanolliviera hydrocarbonicum</name>
    <dbReference type="NCBI Taxonomy" id="2491085"/>
    <lineage>
        <taxon>Archaea</taxon>
        <taxon>Methanobacteriati</taxon>
        <taxon>Methanobacteriota</taxon>
        <taxon>Candidatus Methanoliparia</taxon>
        <taxon>Candidatus Methanoliparales</taxon>
        <taxon>Candidatus Methanollivieraceae</taxon>
        <taxon>Candidatus Methanolliviera</taxon>
    </lineage>
</organism>
<dbReference type="Proteomes" id="UP000320766">
    <property type="component" value="Unassembled WGS sequence"/>
</dbReference>
<dbReference type="GO" id="GO:0006508">
    <property type="term" value="P:proteolysis"/>
    <property type="evidence" value="ECO:0007669"/>
    <property type="project" value="InterPro"/>
</dbReference>
<dbReference type="InterPro" id="IPR020568">
    <property type="entry name" value="Ribosomal_Su5_D2-typ_SF"/>
</dbReference>
<dbReference type="EMBL" id="RXIL01000050">
    <property type="protein sequence ID" value="RZN70800.1"/>
    <property type="molecule type" value="Genomic_DNA"/>
</dbReference>
<comment type="subcellular location">
    <subcellularLocation>
        <location evidence="1">Endomembrane system</location>
        <topology evidence="1">Multi-pass membrane protein</topology>
    </subcellularLocation>
</comment>
<dbReference type="GO" id="GO:0004176">
    <property type="term" value="F:ATP-dependent peptidase activity"/>
    <property type="evidence" value="ECO:0007669"/>
    <property type="project" value="InterPro"/>
</dbReference>
<evidence type="ECO:0000313" key="4">
    <source>
        <dbReference type="Proteomes" id="UP000320766"/>
    </source>
</evidence>
<evidence type="ECO:0000313" key="3">
    <source>
        <dbReference type="EMBL" id="RZN70800.1"/>
    </source>
</evidence>
<reference evidence="3 4" key="1">
    <citation type="journal article" date="2019" name="Nat. Microbiol.">
        <title>Wide diversity of methane and short-chain alkane metabolisms in uncultured archaea.</title>
        <authorList>
            <person name="Borrel G."/>
            <person name="Adam P.S."/>
            <person name="McKay L.J."/>
            <person name="Chen L.X."/>
            <person name="Sierra-Garcia I.N."/>
            <person name="Sieber C.M."/>
            <person name="Letourneur Q."/>
            <person name="Ghozlane A."/>
            <person name="Andersen G.L."/>
            <person name="Li W.J."/>
            <person name="Hallam S.J."/>
            <person name="Muyzer G."/>
            <person name="de Oliveira V.M."/>
            <person name="Inskeep W.P."/>
            <person name="Banfield J.F."/>
            <person name="Gribaldo S."/>
        </authorList>
    </citation>
    <scope>NUCLEOTIDE SEQUENCE [LARGE SCALE GENOMIC DNA]</scope>
    <source>
        <strain evidence="3">NM1b</strain>
    </source>
</reference>
<dbReference type="InterPro" id="IPR008269">
    <property type="entry name" value="Lon_proteolytic"/>
</dbReference>
<sequence>MSCSLKKVPKTGVAFYTAILSALLEKPVKEQMVILGEMTIHGGLKRMAMLSGKTANSDNGFSIKEVAGSNLGESLISILSAVI</sequence>
<feature type="domain" description="Lon proteolytic" evidence="2">
    <location>
        <begin position="6"/>
        <end position="49"/>
    </location>
</feature>
<accession>A0A520KXM9</accession>
<dbReference type="GO" id="GO:0004252">
    <property type="term" value="F:serine-type endopeptidase activity"/>
    <property type="evidence" value="ECO:0007669"/>
    <property type="project" value="InterPro"/>
</dbReference>
<dbReference type="GO" id="GO:0012505">
    <property type="term" value="C:endomembrane system"/>
    <property type="evidence" value="ECO:0007669"/>
    <property type="project" value="UniProtKB-SubCell"/>
</dbReference>
<dbReference type="Gene3D" id="3.30.230.10">
    <property type="match status" value="1"/>
</dbReference>
<name>A0A520KXM9_9EURY</name>
<gene>
    <name evidence="3" type="ORF">EF807_02780</name>
</gene>
<dbReference type="AlphaFoldDB" id="A0A520KXM9"/>
<dbReference type="InterPro" id="IPR014721">
    <property type="entry name" value="Ribsml_uS5_D2-typ_fold_subgr"/>
</dbReference>
<protein>
    <recommendedName>
        <fullName evidence="2">Lon proteolytic domain-containing protein</fullName>
    </recommendedName>
</protein>
<dbReference type="SUPFAM" id="SSF54211">
    <property type="entry name" value="Ribosomal protein S5 domain 2-like"/>
    <property type="match status" value="1"/>
</dbReference>
<dbReference type="Pfam" id="PF05362">
    <property type="entry name" value="Lon_C"/>
    <property type="match status" value="1"/>
</dbReference>
<evidence type="ECO:0000256" key="1">
    <source>
        <dbReference type="ARBA" id="ARBA00004127"/>
    </source>
</evidence>
<evidence type="ECO:0000259" key="2">
    <source>
        <dbReference type="Pfam" id="PF05362"/>
    </source>
</evidence>